<gene>
    <name evidence="11" type="primary">cyb5A</name>
    <name evidence="11" type="ORF">DFA_09789</name>
</gene>
<keyword evidence="3 8" id="KW-0812">Transmembrane</keyword>
<dbReference type="PROSITE" id="PS00191">
    <property type="entry name" value="CYTOCHROME_B5_1"/>
    <property type="match status" value="1"/>
</dbReference>
<dbReference type="InterPro" id="IPR036400">
    <property type="entry name" value="Cyt_B5-like_heme/steroid_sf"/>
</dbReference>
<comment type="similarity">
    <text evidence="7 8">Belongs to the cytochrome b5 family.</text>
</comment>
<protein>
    <submittedName>
        <fullName evidence="11">Cytochrome b5 A</fullName>
    </submittedName>
</protein>
<dbReference type="Proteomes" id="UP000007797">
    <property type="component" value="Unassembled WGS sequence"/>
</dbReference>
<dbReference type="PANTHER" id="PTHR19359:SF14">
    <property type="entry name" value="CYTOCHROME B5 A"/>
    <property type="match status" value="1"/>
</dbReference>
<dbReference type="PRINTS" id="PR00363">
    <property type="entry name" value="CYTOCHROMEB5"/>
</dbReference>
<evidence type="ECO:0000313" key="12">
    <source>
        <dbReference type="Proteomes" id="UP000007797"/>
    </source>
</evidence>
<keyword evidence="4 8" id="KW-0479">Metal-binding</keyword>
<dbReference type="OMA" id="APKWSET"/>
<dbReference type="InterPro" id="IPR050668">
    <property type="entry name" value="Cytochrome_b5"/>
</dbReference>
<dbReference type="InterPro" id="IPR018506">
    <property type="entry name" value="Cyt_B5_heme-BS"/>
</dbReference>
<evidence type="ECO:0000313" key="11">
    <source>
        <dbReference type="EMBL" id="EGG16117.1"/>
    </source>
</evidence>
<feature type="transmembrane region" description="Helical" evidence="8">
    <location>
        <begin position="113"/>
        <end position="131"/>
    </location>
</feature>
<dbReference type="SMART" id="SM01117">
    <property type="entry name" value="Cyt-b5"/>
    <property type="match status" value="1"/>
</dbReference>
<feature type="region of interest" description="Disordered" evidence="9">
    <location>
        <begin position="46"/>
        <end position="69"/>
    </location>
</feature>
<feature type="domain" description="Cytochrome b5 heme-binding" evidence="10">
    <location>
        <begin position="3"/>
        <end position="79"/>
    </location>
</feature>
<dbReference type="KEGG" id="dfa:DFA_09789"/>
<keyword evidence="12" id="KW-1185">Reference proteome</keyword>
<reference evidence="12" key="1">
    <citation type="journal article" date="2011" name="Genome Res.">
        <title>Phylogeny-wide analysis of social amoeba genomes highlights ancient origins for complex intercellular communication.</title>
        <authorList>
            <person name="Heidel A.J."/>
            <person name="Lawal H.M."/>
            <person name="Felder M."/>
            <person name="Schilde C."/>
            <person name="Helps N.R."/>
            <person name="Tunggal B."/>
            <person name="Rivero F."/>
            <person name="John U."/>
            <person name="Schleicher M."/>
            <person name="Eichinger L."/>
            <person name="Platzer M."/>
            <person name="Noegel A.A."/>
            <person name="Schaap P."/>
            <person name="Gloeckner G."/>
        </authorList>
    </citation>
    <scope>NUCLEOTIDE SEQUENCE [LARGE SCALE GENOMIC DNA]</scope>
    <source>
        <strain evidence="12">SH3</strain>
    </source>
</reference>
<dbReference type="PROSITE" id="PS50255">
    <property type="entry name" value="CYTOCHROME_B5_2"/>
    <property type="match status" value="1"/>
</dbReference>
<keyword evidence="2 8" id="KW-0349">Heme</keyword>
<name>F4Q8L7_CACFS</name>
<dbReference type="OrthoDB" id="260519at2759"/>
<evidence type="ECO:0000256" key="3">
    <source>
        <dbReference type="ARBA" id="ARBA00022692"/>
    </source>
</evidence>
<keyword evidence="8" id="KW-1133">Transmembrane helix</keyword>
<dbReference type="GO" id="GO:0016020">
    <property type="term" value="C:membrane"/>
    <property type="evidence" value="ECO:0007669"/>
    <property type="project" value="UniProtKB-SubCell"/>
</dbReference>
<evidence type="ECO:0000256" key="4">
    <source>
        <dbReference type="ARBA" id="ARBA00022723"/>
    </source>
</evidence>
<dbReference type="Gene3D" id="3.10.120.10">
    <property type="entry name" value="Cytochrome b5-like heme/steroid binding domain"/>
    <property type="match status" value="1"/>
</dbReference>
<dbReference type="EMBL" id="GL883025">
    <property type="protein sequence ID" value="EGG16117.1"/>
    <property type="molecule type" value="Genomic_DNA"/>
</dbReference>
<dbReference type="GeneID" id="14867815"/>
<evidence type="ECO:0000256" key="7">
    <source>
        <dbReference type="ARBA" id="ARBA00038168"/>
    </source>
</evidence>
<evidence type="ECO:0000256" key="9">
    <source>
        <dbReference type="SAM" id="MobiDB-lite"/>
    </source>
</evidence>
<accession>F4Q8L7</accession>
<organism evidence="11 12">
    <name type="scientific">Cavenderia fasciculata</name>
    <name type="common">Slime mold</name>
    <name type="synonym">Dictyostelium fasciculatum</name>
    <dbReference type="NCBI Taxonomy" id="261658"/>
    <lineage>
        <taxon>Eukaryota</taxon>
        <taxon>Amoebozoa</taxon>
        <taxon>Evosea</taxon>
        <taxon>Eumycetozoa</taxon>
        <taxon>Dictyostelia</taxon>
        <taxon>Acytosteliales</taxon>
        <taxon>Cavenderiaceae</taxon>
        <taxon>Cavenderia</taxon>
    </lineage>
</organism>
<evidence type="ECO:0000259" key="10">
    <source>
        <dbReference type="PROSITE" id="PS50255"/>
    </source>
</evidence>
<keyword evidence="5 8" id="KW-0408">Iron</keyword>
<dbReference type="AlphaFoldDB" id="F4Q8L7"/>
<evidence type="ECO:0000256" key="6">
    <source>
        <dbReference type="ARBA" id="ARBA00023136"/>
    </source>
</evidence>
<feature type="compositionally biased region" description="Low complexity" evidence="9">
    <location>
        <begin position="93"/>
        <end position="105"/>
    </location>
</feature>
<dbReference type="Pfam" id="PF00173">
    <property type="entry name" value="Cyt-b5"/>
    <property type="match status" value="1"/>
</dbReference>
<dbReference type="InterPro" id="IPR001199">
    <property type="entry name" value="Cyt_B5-like_heme/steroid-bd"/>
</dbReference>
<evidence type="ECO:0000256" key="1">
    <source>
        <dbReference type="ARBA" id="ARBA00004370"/>
    </source>
</evidence>
<dbReference type="SUPFAM" id="SSF55856">
    <property type="entry name" value="Cytochrome b5-like heme/steroid binding domain"/>
    <property type="match status" value="1"/>
</dbReference>
<keyword evidence="6 8" id="KW-0472">Membrane</keyword>
<dbReference type="GO" id="GO:0020037">
    <property type="term" value="F:heme binding"/>
    <property type="evidence" value="ECO:0007669"/>
    <property type="project" value="UniProtKB-UniRule"/>
</dbReference>
<evidence type="ECO:0000256" key="8">
    <source>
        <dbReference type="RuleBase" id="RU362121"/>
    </source>
</evidence>
<feature type="region of interest" description="Disordered" evidence="9">
    <location>
        <begin position="84"/>
        <end position="105"/>
    </location>
</feature>
<dbReference type="STRING" id="1054147.F4Q8L7"/>
<sequence>MTENTYTAEEVKKHNSLNDLWVVYDNDVFDITKFVDDHPGGEEVLKANAGKDSTQEFDDVGHSESAKSKMKQFRIGRIAGAPARVEQPKKKVTTPASTSASATRPAEAGGLGALKIPIIIIVLAIIAYFTMASDAMIEDDQ</sequence>
<proteinExistence type="inferred from homology"/>
<dbReference type="FunFam" id="3.10.120.10:FF:000002">
    <property type="entry name" value="Cytochrome b5 type B"/>
    <property type="match status" value="1"/>
</dbReference>
<evidence type="ECO:0000256" key="2">
    <source>
        <dbReference type="ARBA" id="ARBA00022617"/>
    </source>
</evidence>
<dbReference type="RefSeq" id="XP_004352447.1">
    <property type="nucleotide sequence ID" value="XM_004352395.1"/>
</dbReference>
<dbReference type="PANTHER" id="PTHR19359">
    <property type="entry name" value="CYTOCHROME B5"/>
    <property type="match status" value="1"/>
</dbReference>
<dbReference type="GO" id="GO:0046872">
    <property type="term" value="F:metal ion binding"/>
    <property type="evidence" value="ECO:0007669"/>
    <property type="project" value="UniProtKB-UniRule"/>
</dbReference>
<evidence type="ECO:0000256" key="5">
    <source>
        <dbReference type="ARBA" id="ARBA00023004"/>
    </source>
</evidence>
<comment type="subcellular location">
    <subcellularLocation>
        <location evidence="1">Membrane</location>
    </subcellularLocation>
</comment>